<name>A0A327KMI0_9BRAD</name>
<evidence type="ECO:0000256" key="5">
    <source>
        <dbReference type="ARBA" id="ARBA00023136"/>
    </source>
</evidence>
<feature type="transmembrane region" description="Helical" evidence="6">
    <location>
        <begin position="103"/>
        <end position="124"/>
    </location>
</feature>
<dbReference type="AlphaFoldDB" id="A0A327KMI0"/>
<dbReference type="GO" id="GO:0015920">
    <property type="term" value="P:lipopolysaccharide transport"/>
    <property type="evidence" value="ECO:0007669"/>
    <property type="project" value="TreeGrafter"/>
</dbReference>
<evidence type="ECO:0000256" key="6">
    <source>
        <dbReference type="SAM" id="Phobius"/>
    </source>
</evidence>
<feature type="transmembrane region" description="Helical" evidence="6">
    <location>
        <begin position="67"/>
        <end position="83"/>
    </location>
</feature>
<feature type="transmembrane region" description="Helical" evidence="6">
    <location>
        <begin position="14"/>
        <end position="32"/>
    </location>
</feature>
<evidence type="ECO:0000256" key="2">
    <source>
        <dbReference type="ARBA" id="ARBA00022475"/>
    </source>
</evidence>
<dbReference type="RefSeq" id="WP_111357497.1">
    <property type="nucleotide sequence ID" value="NZ_NHSK01000179.1"/>
</dbReference>
<dbReference type="InterPro" id="IPR030923">
    <property type="entry name" value="LptG"/>
</dbReference>
<dbReference type="GO" id="GO:0043190">
    <property type="term" value="C:ATP-binding cassette (ABC) transporter complex"/>
    <property type="evidence" value="ECO:0007669"/>
    <property type="project" value="InterPro"/>
</dbReference>
<comment type="subcellular location">
    <subcellularLocation>
        <location evidence="1">Cell membrane</location>
        <topology evidence="1">Multi-pass membrane protein</topology>
    </subcellularLocation>
</comment>
<keyword evidence="2" id="KW-1003">Cell membrane</keyword>
<evidence type="ECO:0000256" key="4">
    <source>
        <dbReference type="ARBA" id="ARBA00022989"/>
    </source>
</evidence>
<keyword evidence="8" id="KW-1185">Reference proteome</keyword>
<dbReference type="EMBL" id="NPEU01000122">
    <property type="protein sequence ID" value="RAI38512.1"/>
    <property type="molecule type" value="Genomic_DNA"/>
</dbReference>
<keyword evidence="4 6" id="KW-1133">Transmembrane helix</keyword>
<feature type="transmembrane region" description="Helical" evidence="6">
    <location>
        <begin position="340"/>
        <end position="361"/>
    </location>
</feature>
<dbReference type="PANTHER" id="PTHR33529:SF2">
    <property type="entry name" value="LIPOPOLYSACCHARIDE EXPORT SYSTEM PERMEASE PROTEIN LPTG"/>
    <property type="match status" value="1"/>
</dbReference>
<proteinExistence type="predicted"/>
<dbReference type="Proteomes" id="UP000248863">
    <property type="component" value="Unassembled WGS sequence"/>
</dbReference>
<dbReference type="NCBIfam" id="TIGR04408">
    <property type="entry name" value="LptG_lptG"/>
    <property type="match status" value="1"/>
</dbReference>
<keyword evidence="3 6" id="KW-0812">Transmembrane</keyword>
<organism evidence="7 8">
    <name type="scientific">Rhodoplanes elegans</name>
    <dbReference type="NCBI Taxonomy" id="29408"/>
    <lineage>
        <taxon>Bacteria</taxon>
        <taxon>Pseudomonadati</taxon>
        <taxon>Pseudomonadota</taxon>
        <taxon>Alphaproteobacteria</taxon>
        <taxon>Hyphomicrobiales</taxon>
        <taxon>Nitrobacteraceae</taxon>
        <taxon>Rhodoplanes</taxon>
    </lineage>
</organism>
<keyword evidence="5 6" id="KW-0472">Membrane</keyword>
<evidence type="ECO:0000313" key="8">
    <source>
        <dbReference type="Proteomes" id="UP000248863"/>
    </source>
</evidence>
<dbReference type="PANTHER" id="PTHR33529">
    <property type="entry name" value="SLR0882 PROTEIN-RELATED"/>
    <property type="match status" value="1"/>
</dbReference>
<protein>
    <submittedName>
        <fullName evidence="7">LPS export ABC transporter permease LptG</fullName>
    </submittedName>
</protein>
<dbReference type="InterPro" id="IPR005495">
    <property type="entry name" value="LptG/LptF_permease"/>
</dbReference>
<dbReference type="OrthoDB" id="9798468at2"/>
<evidence type="ECO:0000313" key="7">
    <source>
        <dbReference type="EMBL" id="RAI38512.1"/>
    </source>
</evidence>
<dbReference type="GO" id="GO:0055085">
    <property type="term" value="P:transmembrane transport"/>
    <property type="evidence" value="ECO:0007669"/>
    <property type="project" value="InterPro"/>
</dbReference>
<evidence type="ECO:0000256" key="3">
    <source>
        <dbReference type="ARBA" id="ARBA00022692"/>
    </source>
</evidence>
<dbReference type="Pfam" id="PF03739">
    <property type="entry name" value="LptF_LptG"/>
    <property type="match status" value="1"/>
</dbReference>
<comment type="caution">
    <text evidence="7">The sequence shown here is derived from an EMBL/GenBank/DDBJ whole genome shotgun (WGS) entry which is preliminary data.</text>
</comment>
<accession>A0A327KMI0</accession>
<gene>
    <name evidence="7" type="primary">lptG</name>
    <name evidence="7" type="ORF">CH338_12465</name>
</gene>
<feature type="transmembrane region" description="Helical" evidence="6">
    <location>
        <begin position="284"/>
        <end position="304"/>
    </location>
</feature>
<reference evidence="7 8" key="1">
    <citation type="submission" date="2017-07" db="EMBL/GenBank/DDBJ databases">
        <title>Draft Genome Sequences of Select Purple Nonsulfur Bacteria.</title>
        <authorList>
            <person name="Lasarre B."/>
            <person name="Mckinlay J.B."/>
        </authorList>
    </citation>
    <scope>NUCLEOTIDE SEQUENCE [LARGE SCALE GENOMIC DNA]</scope>
    <source>
        <strain evidence="7 8">DSM 11907</strain>
    </source>
</reference>
<evidence type="ECO:0000256" key="1">
    <source>
        <dbReference type="ARBA" id="ARBA00004651"/>
    </source>
</evidence>
<sequence length="364" mass="39582">MVAGRLSRYFGRRFLGASLTVFVGVFGLVLLVDYIELMRRSAGEANASALLAAGISVTRVPQIMERIMPFAVLVGAMLCYLNLSRRLELVVARSAGMSAWQFVAPAVIAALLVGVIATAVYNPIAATLQEQSKRLEDRAFNNAAQSGLQATGTGFWVRQRSVDGQSIINAASSTDQGVRLGGVTVFMYDLAGRFVERIEAKAAVLEEGYWRLVEARRYPVDAPPEKLADHQLKTNLTLAQVRETFATPETVSFWDLPFFIEMADHAGLAAAGYRLQYQKLISRPALLAAMVLVAAAFSLRFFRFGGVQKMVLSGIVAGFLLYVLSKVTEDLSKAELMHPAAAAWLPVFIGVLTGLVPLLYLEDG</sequence>